<evidence type="ECO:0000313" key="2">
    <source>
        <dbReference type="Proteomes" id="UP000001218"/>
    </source>
</evidence>
<sequence length="359" mass="42501">METARVIAFYLPQFHPIPENDKWYGKGFTEWTNVGKTKPLYKGHYQPRIPADLGYYDLRLPEIREAQADLAKYYGVEGFCYWHYWFGRGRRVLERPFEEVLSSGRPNFPFCLGWANHSWCSVINGVKSKQPFIEQTYGGPSDYEQHFYDVLPAFLDQRYIKVDGKPFFLIFDPMNIPNSQQFIDIWQNLALKNGLKGIHFVAHTYLPEKVNELLSLGYDAVNVVRLFEYQKKGVPFFKKIVNRINREFFKHGFWCQYKDAMKYFLGEEDRLENVYPTIIPNWDYSPRSGRYGAIMKDSTPELFHDHVKEALSYVKNKKKEHQIIVLKSWNEWAEGNYIEPDLKYGRGYLESLLRALKEE</sequence>
<dbReference type="InterPro" id="IPR032719">
    <property type="entry name" value="WbsX"/>
</dbReference>
<dbReference type="OrthoDB" id="9816424at2"/>
<dbReference type="EMBL" id="AGZP01000015">
    <property type="protein sequence ID" value="EKN11146.1"/>
    <property type="molecule type" value="Genomic_DNA"/>
</dbReference>
<dbReference type="eggNOG" id="COG0457">
    <property type="taxonomic scope" value="Bacteria"/>
</dbReference>
<dbReference type="CDD" id="cd11579">
    <property type="entry name" value="Glyco_tran_WbsX"/>
    <property type="match status" value="1"/>
</dbReference>
<evidence type="ECO:0008006" key="3">
    <source>
        <dbReference type="Google" id="ProtNLM"/>
    </source>
</evidence>
<protein>
    <recommendedName>
        <fullName evidence="3">Lipopolysaccharide biosynthesis protein</fullName>
    </recommendedName>
</protein>
<comment type="caution">
    <text evidence="1">The sequence shown here is derived from an EMBL/GenBank/DDBJ whole genome shotgun (WGS) entry which is preliminary data.</text>
</comment>
<dbReference type="PANTHER" id="PTHR41244">
    <property type="entry name" value="RHAMNAN SYNTHESIS F"/>
    <property type="match status" value="1"/>
</dbReference>
<organism evidence="1 2">
    <name type="scientific">Parabacteroides johnsonii CL02T12C29</name>
    <dbReference type="NCBI Taxonomy" id="999419"/>
    <lineage>
        <taxon>Bacteria</taxon>
        <taxon>Pseudomonadati</taxon>
        <taxon>Bacteroidota</taxon>
        <taxon>Bacteroidia</taxon>
        <taxon>Bacteroidales</taxon>
        <taxon>Tannerellaceae</taxon>
        <taxon>Parabacteroides</taxon>
    </lineage>
</organism>
<dbReference type="RefSeq" id="WP_008155814.1">
    <property type="nucleotide sequence ID" value="NZ_JH976466.1"/>
</dbReference>
<evidence type="ECO:0000313" key="1">
    <source>
        <dbReference type="EMBL" id="EKN11146.1"/>
    </source>
</evidence>
<accession>K5ZI50</accession>
<proteinExistence type="predicted"/>
<dbReference type="Pfam" id="PF14307">
    <property type="entry name" value="Glyco_tran_WbsX"/>
    <property type="match status" value="1"/>
</dbReference>
<dbReference type="AlphaFoldDB" id="K5ZI50"/>
<name>K5ZI50_9BACT</name>
<reference evidence="1 2" key="1">
    <citation type="submission" date="2012-02" db="EMBL/GenBank/DDBJ databases">
        <title>The Genome Sequence of Parabacteroides johnsonii CL02T12C29.</title>
        <authorList>
            <consortium name="The Broad Institute Genome Sequencing Platform"/>
            <person name="Earl A."/>
            <person name="Ward D."/>
            <person name="Feldgarden M."/>
            <person name="Gevers D."/>
            <person name="Zitomersky N.L."/>
            <person name="Coyne M.J."/>
            <person name="Comstock L.E."/>
            <person name="Young S.K."/>
            <person name="Zeng Q."/>
            <person name="Gargeya S."/>
            <person name="Fitzgerald M."/>
            <person name="Haas B."/>
            <person name="Abouelleil A."/>
            <person name="Alvarado L."/>
            <person name="Arachchi H.M."/>
            <person name="Berlin A."/>
            <person name="Chapman S.B."/>
            <person name="Gearin G."/>
            <person name="Goldberg J."/>
            <person name="Griggs A."/>
            <person name="Gujja S."/>
            <person name="Hansen M."/>
            <person name="Heiman D."/>
            <person name="Howarth C."/>
            <person name="Larimer J."/>
            <person name="Lui A."/>
            <person name="MacDonald P.J.P."/>
            <person name="McCowen C."/>
            <person name="Montmayeur A."/>
            <person name="Murphy C."/>
            <person name="Neiman D."/>
            <person name="Pearson M."/>
            <person name="Priest M."/>
            <person name="Roberts A."/>
            <person name="Saif S."/>
            <person name="Shea T."/>
            <person name="Sisk P."/>
            <person name="Stolte C."/>
            <person name="Sykes S."/>
            <person name="Wortman J."/>
            <person name="Nusbaum C."/>
            <person name="Birren B."/>
        </authorList>
    </citation>
    <scope>NUCLEOTIDE SEQUENCE [LARGE SCALE GENOMIC DNA]</scope>
    <source>
        <strain evidence="1 2">CL02T12C29</strain>
    </source>
</reference>
<gene>
    <name evidence="1" type="ORF">HMPREF1077_01404</name>
</gene>
<dbReference type="Gene3D" id="3.20.20.80">
    <property type="entry name" value="Glycosidases"/>
    <property type="match status" value="1"/>
</dbReference>
<dbReference type="Proteomes" id="UP000001218">
    <property type="component" value="Unassembled WGS sequence"/>
</dbReference>
<dbReference type="HOGENOM" id="CLU_038570_0_0_10"/>
<dbReference type="PANTHER" id="PTHR41244:SF1">
    <property type="entry name" value="GLYCOSYLTRANSFERASE"/>
    <property type="match status" value="1"/>
</dbReference>
<dbReference type="PATRIC" id="fig|999419.3.peg.1440"/>